<dbReference type="RefSeq" id="WP_103129553.1">
    <property type="nucleotide sequence ID" value="NZ_BFAG01000007.1"/>
</dbReference>
<dbReference type="OrthoDB" id="72184at2"/>
<keyword evidence="1" id="KW-1133">Transmembrane helix</keyword>
<gene>
    <name evidence="2" type="ORF">DAERI_070159</name>
</gene>
<organism evidence="2 3">
    <name type="scientific">Deinococcus aerius</name>
    <dbReference type="NCBI Taxonomy" id="200253"/>
    <lineage>
        <taxon>Bacteria</taxon>
        <taxon>Thermotogati</taxon>
        <taxon>Deinococcota</taxon>
        <taxon>Deinococci</taxon>
        <taxon>Deinococcales</taxon>
        <taxon>Deinococcaceae</taxon>
        <taxon>Deinococcus</taxon>
    </lineage>
</organism>
<evidence type="ECO:0000256" key="1">
    <source>
        <dbReference type="SAM" id="Phobius"/>
    </source>
</evidence>
<evidence type="ECO:0000313" key="3">
    <source>
        <dbReference type="Proteomes" id="UP000236569"/>
    </source>
</evidence>
<evidence type="ECO:0000313" key="2">
    <source>
        <dbReference type="EMBL" id="GBF06161.1"/>
    </source>
</evidence>
<dbReference type="AlphaFoldDB" id="A0A2I9DMC9"/>
<evidence type="ECO:0008006" key="4">
    <source>
        <dbReference type="Google" id="ProtNLM"/>
    </source>
</evidence>
<protein>
    <recommendedName>
        <fullName evidence="4">DUF624 domain-containing protein</fullName>
    </recommendedName>
</protein>
<comment type="caution">
    <text evidence="2">The sequence shown here is derived from an EMBL/GenBank/DDBJ whole genome shotgun (WGS) entry which is preliminary data.</text>
</comment>
<keyword evidence="3" id="KW-1185">Reference proteome</keyword>
<dbReference type="EMBL" id="BFAG01000007">
    <property type="protein sequence ID" value="GBF06161.1"/>
    <property type="molecule type" value="Genomic_DNA"/>
</dbReference>
<proteinExistence type="predicted"/>
<dbReference type="Proteomes" id="UP000236569">
    <property type="component" value="Unassembled WGS sequence"/>
</dbReference>
<name>A0A2I9DMC9_9DEIO</name>
<sequence>MKFLPRSFREGGLLVWHNLLPLLWLNLIWAVLAWTLVLTGPATLASYALIATTLREDREPDLRQFLPLLLRNLLPGILWALTVVVFAFLAYSNYTFWRRVLGPFGDTVVFLLVTYLSWLFVALQPYLLEALSVERLSYIRAWRAAFLGLAQHPLSAHLYVLIPLAVLILSLLFQTFVFVILVSAALAFAAVQVRPFSPQVPPQDDLPEPSAEPSA</sequence>
<keyword evidence="1" id="KW-0472">Membrane</keyword>
<keyword evidence="1" id="KW-0812">Transmembrane</keyword>
<reference evidence="3" key="1">
    <citation type="submission" date="2018-01" db="EMBL/GenBank/DDBJ databases">
        <title>Draft Genome Sequence of the Radioresistant Bacterium Deinococcus aerius TR0125, Isolated from the Higher Atmosphere above Japan.</title>
        <authorList>
            <person name="Satoh K."/>
            <person name="Arai H."/>
            <person name="Sanzen T."/>
            <person name="Kawaguchi Y."/>
            <person name="Hayashi H."/>
            <person name="Yokobori S."/>
            <person name="Yamagishi A."/>
            <person name="Oono Y."/>
            <person name="Narumi I."/>
        </authorList>
    </citation>
    <scope>NUCLEOTIDE SEQUENCE [LARGE SCALE GENOMIC DNA]</scope>
    <source>
        <strain evidence="3">TR0125</strain>
    </source>
</reference>
<feature type="transmembrane region" description="Helical" evidence="1">
    <location>
        <begin position="76"/>
        <end position="96"/>
    </location>
</feature>
<feature type="transmembrane region" description="Helical" evidence="1">
    <location>
        <begin position="108"/>
        <end position="128"/>
    </location>
</feature>
<feature type="transmembrane region" description="Helical" evidence="1">
    <location>
        <begin position="158"/>
        <end position="191"/>
    </location>
</feature>
<accession>A0A2I9DMC9</accession>
<feature type="transmembrane region" description="Helical" evidence="1">
    <location>
        <begin position="12"/>
        <end position="37"/>
    </location>
</feature>